<dbReference type="NCBIfam" id="TIGR00290">
    <property type="entry name" value="MJ0570_dom"/>
    <property type="match status" value="1"/>
</dbReference>
<dbReference type="RefSeq" id="WP_043631614.1">
    <property type="nucleotide sequence ID" value="NZ_CP061849.1"/>
</dbReference>
<keyword evidence="5" id="KW-1185">Reference proteome</keyword>
<reference evidence="3 4" key="1">
    <citation type="submission" date="2017-02" db="EMBL/GenBank/DDBJ databases">
        <title>Chromobacterium haemolyticum H5244.</title>
        <authorList>
            <person name="Gulvik C.A."/>
        </authorList>
    </citation>
    <scope>NUCLEOTIDE SEQUENCE [LARGE SCALE GENOMIC DNA]</scope>
    <source>
        <strain evidence="3 4">H5244</strain>
    </source>
</reference>
<dbReference type="EC" id="6.3.1.14" evidence="2"/>
<dbReference type="SUPFAM" id="SSF52402">
    <property type="entry name" value="Adenine nucleotide alpha hydrolases-like"/>
    <property type="match status" value="1"/>
</dbReference>
<evidence type="ECO:0000313" key="5">
    <source>
        <dbReference type="Proteomes" id="UP000664349"/>
    </source>
</evidence>
<dbReference type="PANTHER" id="PTHR12196">
    <property type="entry name" value="DOMAIN OF UNKNOWN FUNCTION 71 DUF71 -CONTAINING PROTEIN"/>
    <property type="match status" value="1"/>
</dbReference>
<accession>A0A1W0C9U1</accession>
<dbReference type="Gene3D" id="3.40.50.620">
    <property type="entry name" value="HUPs"/>
    <property type="match status" value="1"/>
</dbReference>
<sequence>MVGRRVLASWSGGKDSCLALWRAVRAGAHPQALLTMADERGERSRSHGLRPEVLELQAAALGLPLRVGRASWDGYEAEFIARLVEARADGCEAAVFGDIDLDAHREWEEKVCAAAGLQAWLPLWQQARAALVREFIDAGFRARIVVVNTRLAGEEWLGRELSHEWVDRMLAEGMDPCAEAGEFHTLAMDGPLFAQPLRLRDGDIHRHGDYVSLDLLPG</sequence>
<dbReference type="PIRSF" id="PIRSF039123">
    <property type="entry name" value="Diphthamide_synthase"/>
    <property type="match status" value="1"/>
</dbReference>
<proteinExistence type="predicted"/>
<evidence type="ECO:0000313" key="3">
    <source>
        <dbReference type="EMBL" id="OQS31516.1"/>
    </source>
</evidence>
<dbReference type="Gene3D" id="3.90.1490.10">
    <property type="entry name" value="putative n-type atp pyrophosphatase, domain 2"/>
    <property type="match status" value="1"/>
</dbReference>
<dbReference type="GO" id="GO:0016787">
    <property type="term" value="F:hydrolase activity"/>
    <property type="evidence" value="ECO:0007669"/>
    <property type="project" value="UniProtKB-KW"/>
</dbReference>
<dbReference type="InterPro" id="IPR002761">
    <property type="entry name" value="Diphthami_syn_dom"/>
</dbReference>
<name>A0A1W0C9U1_9NEIS</name>
<dbReference type="EMBL" id="MUKV01000061">
    <property type="protein sequence ID" value="OQS31516.1"/>
    <property type="molecule type" value="Genomic_DNA"/>
</dbReference>
<gene>
    <name evidence="3" type="ORF">B0T45_22840</name>
    <name evidence="2" type="ORF">J1C50_08890</name>
</gene>
<evidence type="ECO:0000259" key="1">
    <source>
        <dbReference type="Pfam" id="PF01902"/>
    </source>
</evidence>
<dbReference type="Pfam" id="PF01902">
    <property type="entry name" value="Diphthami_syn_2"/>
    <property type="match status" value="1"/>
</dbReference>
<keyword evidence="3" id="KW-0378">Hydrolase</keyword>
<dbReference type="AlphaFoldDB" id="A0A1W0C9U1"/>
<comment type="caution">
    <text evidence="3">The sequence shown here is derived from an EMBL/GenBank/DDBJ whole genome shotgun (WGS) entry which is preliminary data.</text>
</comment>
<evidence type="ECO:0000313" key="2">
    <source>
        <dbReference type="EMBL" id="MBO0415628.1"/>
    </source>
</evidence>
<dbReference type="PANTHER" id="PTHR12196:SF2">
    <property type="entry name" value="DIPHTHINE--AMMONIA LIGASE"/>
    <property type="match status" value="1"/>
</dbReference>
<dbReference type="InterPro" id="IPR014729">
    <property type="entry name" value="Rossmann-like_a/b/a_fold"/>
</dbReference>
<dbReference type="GO" id="GO:0017183">
    <property type="term" value="P:protein histidyl modification to diphthamide"/>
    <property type="evidence" value="ECO:0007669"/>
    <property type="project" value="TreeGrafter"/>
</dbReference>
<dbReference type="EMBL" id="JAFLRD010000006">
    <property type="protein sequence ID" value="MBO0415628.1"/>
    <property type="molecule type" value="Genomic_DNA"/>
</dbReference>
<evidence type="ECO:0000313" key="4">
    <source>
        <dbReference type="Proteomes" id="UP000192721"/>
    </source>
</evidence>
<dbReference type="CDD" id="cd01994">
    <property type="entry name" value="AANH_PF0828-like"/>
    <property type="match status" value="1"/>
</dbReference>
<organism evidence="3 4">
    <name type="scientific">Chromobacterium haemolyticum</name>
    <dbReference type="NCBI Taxonomy" id="394935"/>
    <lineage>
        <taxon>Bacteria</taxon>
        <taxon>Pseudomonadati</taxon>
        <taxon>Pseudomonadota</taxon>
        <taxon>Betaproteobacteria</taxon>
        <taxon>Neisseriales</taxon>
        <taxon>Chromobacteriaceae</taxon>
        <taxon>Chromobacterium</taxon>
    </lineage>
</organism>
<protein>
    <submittedName>
        <fullName evidence="3">Adenosine nucleotide hydrolase</fullName>
    </submittedName>
    <submittedName>
        <fullName evidence="2">Diphthine--ammonia ligase</fullName>
        <ecNumber evidence="2">6.3.1.14</ecNumber>
    </submittedName>
</protein>
<feature type="domain" description="Diphthamide synthase" evidence="1">
    <location>
        <begin position="5"/>
        <end position="213"/>
    </location>
</feature>
<dbReference type="Proteomes" id="UP000192721">
    <property type="component" value="Unassembled WGS sequence"/>
</dbReference>
<dbReference type="GO" id="GO:0017178">
    <property type="term" value="F:diphthine-ammonia ligase activity"/>
    <property type="evidence" value="ECO:0007669"/>
    <property type="project" value="UniProtKB-EC"/>
</dbReference>
<keyword evidence="2" id="KW-0436">Ligase</keyword>
<dbReference type="InterPro" id="IPR030662">
    <property type="entry name" value="DPH6/MJ0570"/>
</dbReference>
<reference evidence="2 5" key="2">
    <citation type="submission" date="2021-03" db="EMBL/GenBank/DDBJ databases">
        <title>First Case of infection caused by Chromobacterium haemolyticum derived from water in China.</title>
        <authorList>
            <person name="Chen J."/>
            <person name="Liu C."/>
        </authorList>
    </citation>
    <scope>NUCLEOTIDE SEQUENCE [LARGE SCALE GENOMIC DNA]</scope>
    <source>
        <strain evidence="2 5">WJ-5</strain>
    </source>
</reference>
<dbReference type="Proteomes" id="UP000664349">
    <property type="component" value="Unassembled WGS sequence"/>
</dbReference>